<keyword evidence="4 8" id="KW-0812">Transmembrane</keyword>
<evidence type="ECO:0000256" key="7">
    <source>
        <dbReference type="PIRNR" id="PIRNR002744"/>
    </source>
</evidence>
<feature type="transmembrane region" description="Helical" evidence="8">
    <location>
        <begin position="204"/>
        <end position="223"/>
    </location>
</feature>
<comment type="caution">
    <text evidence="9">The sequence shown here is derived from an EMBL/GenBank/DDBJ whole genome shotgun (WGS) entry which is preliminary data.</text>
</comment>
<gene>
    <name evidence="9" type="ORF">BN1180_03347</name>
</gene>
<feature type="transmembrane region" description="Helical" evidence="8">
    <location>
        <begin position="166"/>
        <end position="184"/>
    </location>
</feature>
<evidence type="ECO:0000256" key="6">
    <source>
        <dbReference type="ARBA" id="ARBA00023136"/>
    </source>
</evidence>
<evidence type="ECO:0000256" key="8">
    <source>
        <dbReference type="SAM" id="Phobius"/>
    </source>
</evidence>
<evidence type="ECO:0000256" key="4">
    <source>
        <dbReference type="ARBA" id="ARBA00022692"/>
    </source>
</evidence>
<dbReference type="InterPro" id="IPR030191">
    <property type="entry name" value="CodB"/>
</dbReference>
<keyword evidence="10" id="KW-1185">Reference proteome</keyword>
<feature type="transmembrane region" description="Helical" evidence="8">
    <location>
        <begin position="57"/>
        <end position="78"/>
    </location>
</feature>
<dbReference type="Gene3D" id="1.10.4160.10">
    <property type="entry name" value="Hydantoin permease"/>
    <property type="match status" value="1"/>
</dbReference>
<evidence type="ECO:0000313" key="9">
    <source>
        <dbReference type="EMBL" id="CEG33175.1"/>
    </source>
</evidence>
<feature type="transmembrane region" description="Helical" evidence="8">
    <location>
        <begin position="99"/>
        <end position="116"/>
    </location>
</feature>
<evidence type="ECO:0000256" key="3">
    <source>
        <dbReference type="ARBA" id="ARBA00022448"/>
    </source>
</evidence>
<dbReference type="EMBL" id="CCXW01000001">
    <property type="protein sequence ID" value="CEG33175.1"/>
    <property type="molecule type" value="Genomic_DNA"/>
</dbReference>
<evidence type="ECO:0000256" key="1">
    <source>
        <dbReference type="ARBA" id="ARBA00004141"/>
    </source>
</evidence>
<feature type="transmembrane region" description="Helical" evidence="8">
    <location>
        <begin position="128"/>
        <end position="154"/>
    </location>
</feature>
<dbReference type="Proteomes" id="UP000182110">
    <property type="component" value="Unassembled WGS sequence"/>
</dbReference>
<comment type="similarity">
    <text evidence="2 7">Belongs to the purine-cytosine permease (2.A.39) family.</text>
</comment>
<evidence type="ECO:0000256" key="5">
    <source>
        <dbReference type="ARBA" id="ARBA00022989"/>
    </source>
</evidence>
<feature type="transmembrane region" description="Helical" evidence="8">
    <location>
        <begin position="23"/>
        <end position="45"/>
    </location>
</feature>
<evidence type="ECO:0000313" key="10">
    <source>
        <dbReference type="Proteomes" id="UP000182110"/>
    </source>
</evidence>
<feature type="transmembrane region" description="Helical" evidence="8">
    <location>
        <begin position="319"/>
        <end position="336"/>
    </location>
</feature>
<name>A0AAN2TTB4_9BACI</name>
<reference evidence="9 10" key="1">
    <citation type="journal article" date="2014" name="Genome Announc.">
        <title>Genome Sequence of Bacillus simplex Strain P558, Isolated from a Human Fecal Sample.</title>
        <authorList>
            <person name="Croce O."/>
            <person name="Hugon P."/>
            <person name="Lagier J.C."/>
            <person name="Bibi F."/>
            <person name="Robert C."/>
            <person name="Azhar E.I."/>
            <person name="Raoult D."/>
            <person name="Fournier P.E."/>
        </authorList>
    </citation>
    <scope>NUCLEOTIDE SEQUENCE [LARGE SCALE GENOMIC DNA]</scope>
    <source>
        <strain evidence="9 10">P558</strain>
    </source>
</reference>
<keyword evidence="5 8" id="KW-1133">Transmembrane helix</keyword>
<dbReference type="InterPro" id="IPR001248">
    <property type="entry name" value="Pur-cyt_permease"/>
</dbReference>
<dbReference type="AlphaFoldDB" id="A0AAN2TTB4"/>
<keyword evidence="3 7" id="KW-0813">Transport</keyword>
<dbReference type="RefSeq" id="WP_048683776.1">
    <property type="nucleotide sequence ID" value="NZ_CCXW01000001.1"/>
</dbReference>
<sequence>MSNSPETNGIDRMRPIAMNERSMSWFSTLFLWLGSNVVVTTVFSGMLFVPDMAYPKALTIIIIGTLVGGIPLILMGNIGTRTGLPTMIFARGAFGQRGAVLPTAVNTLVLIGWSWVQAYMGALSLNQAVFYLTGYTNINLFTILTEALVVLLAMYGHRVIESAEKFIVSLMVILVVIVFGYMFIKFDAGSLIQMTTIDNTSITAIVAFDIVVATVFSWMLMVSDHNCHCKTEKGGMIGTYFGFSTATIIAMTLGATVSGFSLLNNMTRTYDPTVLIGESNPVFGLVAALVIFISVVSTNTMVLYSATISYLAIFKKQRFWKVALTIGIICICGALLKDWLLSNFQGFLIMIGSLFIPVVSIMLTDYYLLKRSLYDASEIISGENKLYWYRNGINYVAYISFIIGAGFSYYFTYVQPLSIGTTIVTFLLTCVVYSGLMKVTGKIRVQEESKESEVI</sequence>
<dbReference type="GO" id="GO:0005886">
    <property type="term" value="C:plasma membrane"/>
    <property type="evidence" value="ECO:0007669"/>
    <property type="project" value="TreeGrafter"/>
</dbReference>
<feature type="transmembrane region" description="Helical" evidence="8">
    <location>
        <begin position="348"/>
        <end position="369"/>
    </location>
</feature>
<feature type="transmembrane region" description="Helical" evidence="8">
    <location>
        <begin position="417"/>
        <end position="436"/>
    </location>
</feature>
<dbReference type="PANTHER" id="PTHR30569">
    <property type="entry name" value="CYTOSINE TRANSPORTER CODB"/>
    <property type="match status" value="1"/>
</dbReference>
<dbReference type="InterPro" id="IPR026030">
    <property type="entry name" value="Pur-cyt_permease_Fcy2/21/22"/>
</dbReference>
<feature type="transmembrane region" description="Helical" evidence="8">
    <location>
        <begin position="235"/>
        <end position="262"/>
    </location>
</feature>
<dbReference type="GO" id="GO:0015209">
    <property type="term" value="F:cytosine transmembrane transporter activity"/>
    <property type="evidence" value="ECO:0007669"/>
    <property type="project" value="InterPro"/>
</dbReference>
<organism evidence="9 10">
    <name type="scientific">Peribacillus simplex</name>
    <dbReference type="NCBI Taxonomy" id="1478"/>
    <lineage>
        <taxon>Bacteria</taxon>
        <taxon>Bacillati</taxon>
        <taxon>Bacillota</taxon>
        <taxon>Bacilli</taxon>
        <taxon>Bacillales</taxon>
        <taxon>Bacillaceae</taxon>
        <taxon>Peribacillus</taxon>
    </lineage>
</organism>
<feature type="transmembrane region" description="Helical" evidence="8">
    <location>
        <begin position="282"/>
        <end position="307"/>
    </location>
</feature>
<evidence type="ECO:0000256" key="2">
    <source>
        <dbReference type="ARBA" id="ARBA00008974"/>
    </source>
</evidence>
<dbReference type="PIRSF" id="PIRSF002744">
    <property type="entry name" value="Pur-cyt_permease"/>
    <property type="match status" value="1"/>
</dbReference>
<protein>
    <submittedName>
        <fullName evidence="9">Cytosine/purine, uracil, thiamine, allantoin family permease</fullName>
    </submittedName>
</protein>
<keyword evidence="6 7" id="KW-0472">Membrane</keyword>
<dbReference type="Pfam" id="PF02133">
    <property type="entry name" value="Transp_cyt_pur"/>
    <property type="match status" value="1"/>
</dbReference>
<feature type="transmembrane region" description="Helical" evidence="8">
    <location>
        <begin position="392"/>
        <end position="411"/>
    </location>
</feature>
<comment type="subcellular location">
    <subcellularLocation>
        <location evidence="1">Membrane</location>
        <topology evidence="1">Multi-pass membrane protein</topology>
    </subcellularLocation>
</comment>
<dbReference type="PANTHER" id="PTHR30569:SF0">
    <property type="entry name" value="CYTOSINE PERMEASE"/>
    <property type="match status" value="1"/>
</dbReference>
<proteinExistence type="inferred from homology"/>
<accession>A0AAN2TTB4</accession>